<evidence type="ECO:0000256" key="3">
    <source>
        <dbReference type="ARBA" id="ARBA00022989"/>
    </source>
</evidence>
<evidence type="ECO:0000256" key="4">
    <source>
        <dbReference type="ARBA" id="ARBA00023136"/>
    </source>
</evidence>
<proteinExistence type="predicted"/>
<feature type="transmembrane region" description="Helical" evidence="5">
    <location>
        <begin position="244"/>
        <end position="265"/>
    </location>
</feature>
<gene>
    <name evidence="8" type="primary">LOC111136380</name>
</gene>
<dbReference type="GO" id="GO:0004930">
    <property type="term" value="F:G protein-coupled receptor activity"/>
    <property type="evidence" value="ECO:0007669"/>
    <property type="project" value="TreeGrafter"/>
</dbReference>
<dbReference type="GO" id="GO:0005886">
    <property type="term" value="C:plasma membrane"/>
    <property type="evidence" value="ECO:0007669"/>
    <property type="project" value="TreeGrafter"/>
</dbReference>
<keyword evidence="7" id="KW-1185">Reference proteome</keyword>
<dbReference type="SUPFAM" id="SSF81321">
    <property type="entry name" value="Family A G protein-coupled receptor-like"/>
    <property type="match status" value="1"/>
</dbReference>
<evidence type="ECO:0000256" key="1">
    <source>
        <dbReference type="ARBA" id="ARBA00004141"/>
    </source>
</evidence>
<accession>A0A8B8ESG8</accession>
<dbReference type="OrthoDB" id="100006at2759"/>
<evidence type="ECO:0000256" key="2">
    <source>
        <dbReference type="ARBA" id="ARBA00022692"/>
    </source>
</evidence>
<evidence type="ECO:0000313" key="7">
    <source>
        <dbReference type="Proteomes" id="UP000694844"/>
    </source>
</evidence>
<feature type="transmembrane region" description="Helical" evidence="5">
    <location>
        <begin position="58"/>
        <end position="81"/>
    </location>
</feature>
<dbReference type="PANTHER" id="PTHR23112:SF47">
    <property type="entry name" value="G-PROTEIN COUPLED RECEPTOR 157"/>
    <property type="match status" value="1"/>
</dbReference>
<dbReference type="PANTHER" id="PTHR23112">
    <property type="entry name" value="G PROTEIN-COUPLED RECEPTOR 157-RELATED"/>
    <property type="match status" value="1"/>
</dbReference>
<keyword evidence="4 5" id="KW-0472">Membrane</keyword>
<keyword evidence="3 5" id="KW-1133">Transmembrane helix</keyword>
<evidence type="ECO:0000256" key="5">
    <source>
        <dbReference type="SAM" id="Phobius"/>
    </source>
</evidence>
<dbReference type="KEGG" id="cvn:111136380"/>
<dbReference type="GO" id="GO:0007189">
    <property type="term" value="P:adenylate cyclase-activating G protein-coupled receptor signaling pathway"/>
    <property type="evidence" value="ECO:0007669"/>
    <property type="project" value="TreeGrafter"/>
</dbReference>
<dbReference type="PROSITE" id="PS50261">
    <property type="entry name" value="G_PROTEIN_RECEP_F2_4"/>
    <property type="match status" value="1"/>
</dbReference>
<keyword evidence="2 5" id="KW-0812">Transmembrane</keyword>
<feature type="transmembrane region" description="Helical" evidence="5">
    <location>
        <begin position="147"/>
        <end position="167"/>
    </location>
</feature>
<dbReference type="GeneID" id="111136380"/>
<dbReference type="Proteomes" id="UP000694844">
    <property type="component" value="Chromosome 5"/>
</dbReference>
<dbReference type="AlphaFoldDB" id="A0A8B8ESG8"/>
<evidence type="ECO:0000259" key="6">
    <source>
        <dbReference type="PROSITE" id="PS50261"/>
    </source>
</evidence>
<protein>
    <submittedName>
        <fullName evidence="8">G-protein coupled receptor 157-like</fullName>
    </submittedName>
</protein>
<evidence type="ECO:0000313" key="8">
    <source>
        <dbReference type="RefSeq" id="XP_022342891.1"/>
    </source>
</evidence>
<dbReference type="GO" id="GO:0007166">
    <property type="term" value="P:cell surface receptor signaling pathway"/>
    <property type="evidence" value="ECO:0007669"/>
    <property type="project" value="InterPro"/>
</dbReference>
<dbReference type="RefSeq" id="XP_022342891.1">
    <property type="nucleotide sequence ID" value="XM_022487183.1"/>
</dbReference>
<dbReference type="InterPro" id="IPR017981">
    <property type="entry name" value="GPCR_2-like_7TM"/>
</dbReference>
<feature type="domain" description="G-protein coupled receptors family 2 profile 2" evidence="6">
    <location>
        <begin position="22"/>
        <end position="306"/>
    </location>
</feature>
<sequence length="340" mass="39200">MSSNSSIENLTSSVPISLPTVIVGLSFLSCCLSIIGAVVIFATYCLVNVAKNQTRRFLVYLTIADLMTAVGNLIGVVRYALREETEYILERKDMKYNCTVTDSVCFVQSAVTTFSTLASFFWTSIIMIHILMTLITQQEWSKLANRVIYHIVSWGVPLVITFLAVWFDVLGEDFFITTGPWCWIKGCMEQEKVINWMALTGKGWEVATYFLTMTFYLIIKFYMCKKSLRFKDRSQNHLREEDELYIMIFFVIIILRVSGTIRFFIAMFKTSNIKKFDDAERGLLYIQSFGDSAQAFANCILFCIRDTAVRQDIWRKIRTCVRCRSPDEDERARLIQTAVN</sequence>
<name>A0A8B8ESG8_CRAVI</name>
<dbReference type="Gene3D" id="1.20.1070.10">
    <property type="entry name" value="Rhodopsin 7-helix transmembrane proteins"/>
    <property type="match status" value="1"/>
</dbReference>
<feature type="transmembrane region" description="Helical" evidence="5">
    <location>
        <begin position="117"/>
        <end position="135"/>
    </location>
</feature>
<feature type="transmembrane region" description="Helical" evidence="5">
    <location>
        <begin position="206"/>
        <end position="223"/>
    </location>
</feature>
<comment type="subcellular location">
    <subcellularLocation>
        <location evidence="1">Membrane</location>
        <topology evidence="1">Multi-pass membrane protein</topology>
    </subcellularLocation>
</comment>
<organism evidence="7 8">
    <name type="scientific">Crassostrea virginica</name>
    <name type="common">Eastern oyster</name>
    <dbReference type="NCBI Taxonomy" id="6565"/>
    <lineage>
        <taxon>Eukaryota</taxon>
        <taxon>Metazoa</taxon>
        <taxon>Spiralia</taxon>
        <taxon>Lophotrochozoa</taxon>
        <taxon>Mollusca</taxon>
        <taxon>Bivalvia</taxon>
        <taxon>Autobranchia</taxon>
        <taxon>Pteriomorphia</taxon>
        <taxon>Ostreida</taxon>
        <taxon>Ostreoidea</taxon>
        <taxon>Ostreidae</taxon>
        <taxon>Crassostrea</taxon>
    </lineage>
</organism>
<feature type="transmembrane region" description="Helical" evidence="5">
    <location>
        <begin position="20"/>
        <end position="46"/>
    </location>
</feature>
<reference evidence="8" key="1">
    <citation type="submission" date="2025-08" db="UniProtKB">
        <authorList>
            <consortium name="RefSeq"/>
        </authorList>
    </citation>
    <scope>IDENTIFICATION</scope>
    <source>
        <tissue evidence="8">Whole sample</tissue>
    </source>
</reference>